<dbReference type="InterPro" id="IPR050107">
    <property type="entry name" value="ABC_carbohydrate_import_ATPase"/>
</dbReference>
<dbReference type="GO" id="GO:0016887">
    <property type="term" value="F:ATP hydrolysis activity"/>
    <property type="evidence" value="ECO:0007669"/>
    <property type="project" value="InterPro"/>
</dbReference>
<keyword evidence="5" id="KW-0547">Nucleotide-binding</keyword>
<protein>
    <submittedName>
        <fullName evidence="10">ABC transporter ATP-binding protein</fullName>
    </submittedName>
</protein>
<keyword evidence="4" id="KW-0677">Repeat</keyword>
<keyword evidence="2" id="KW-0813">Transport</keyword>
<comment type="subcellular location">
    <subcellularLocation>
        <location evidence="1">Cell membrane</location>
        <topology evidence="1">Peripheral membrane protein</topology>
    </subcellularLocation>
</comment>
<dbReference type="Pfam" id="PF00005">
    <property type="entry name" value="ABC_tran"/>
    <property type="match status" value="2"/>
</dbReference>
<dbReference type="Gene3D" id="3.40.50.300">
    <property type="entry name" value="P-loop containing nucleotide triphosphate hydrolases"/>
    <property type="match status" value="2"/>
</dbReference>
<evidence type="ECO:0000256" key="1">
    <source>
        <dbReference type="ARBA" id="ARBA00004202"/>
    </source>
</evidence>
<dbReference type="InterPro" id="IPR003439">
    <property type="entry name" value="ABC_transporter-like_ATP-bd"/>
</dbReference>
<comment type="caution">
    <text evidence="10">The sequence shown here is derived from an EMBL/GenBank/DDBJ whole genome shotgun (WGS) entry which is preliminary data.</text>
</comment>
<evidence type="ECO:0000256" key="7">
    <source>
        <dbReference type="ARBA" id="ARBA00022967"/>
    </source>
</evidence>
<evidence type="ECO:0000313" key="11">
    <source>
        <dbReference type="Proteomes" id="UP000449906"/>
    </source>
</evidence>
<dbReference type="SMART" id="SM00382">
    <property type="entry name" value="AAA"/>
    <property type="match status" value="2"/>
</dbReference>
<sequence length="516" mass="54720">MSDTTRPDAPLLAASGITKRFGPVVANEDVHLELRAGEVHALVGENGAGKTTLMRMLFGMYQPDAGVIRVRGEERQFRRPQDAIDAQIGMVHQHFMLVPTFTVAENITLGAEPGGPGLYSRDRAKEAIAEPMRRLGVDIDPEAVTGRLSVATQQKIEIVKVLYRGARVLILDEPTAVLTPQETTELFELLRRLAAEGSAIVFISHKLGEVFAVADRITVLRRGRTVGTYDAAATDAAEVVAAMTGRSDVNLGRVERVVPEEQPPVLLVDAVSTEKPGHDAALDQVSFTVRAGEILGIAGVEGNGQTALAEALVGTLALTGGSVSISGTDVGGLDVAARRDHGLGYVPEDRHHEGLPINGTVLEAIAPCEVRKRTGLGVLASALSAKVRTTATGLVREYDIKAAGVDAVCSTLSGGNQQKIVVARELEEQPACLVLAQPTRGVDLGAIEYLYGRIAEATARGCAVLLVSADLDEILRLSDRVLVMYRGRVVAEKQTLDTSREELGMHMMGATTGGAA</sequence>
<evidence type="ECO:0000256" key="4">
    <source>
        <dbReference type="ARBA" id="ARBA00022737"/>
    </source>
</evidence>
<feature type="domain" description="ABC transporter" evidence="9">
    <location>
        <begin position="12"/>
        <end position="247"/>
    </location>
</feature>
<name>A0A7J5DS04_NOCSI</name>
<dbReference type="EMBL" id="WBVM01000004">
    <property type="protein sequence ID" value="KAB2807767.1"/>
    <property type="molecule type" value="Genomic_DNA"/>
</dbReference>
<reference evidence="10 11" key="1">
    <citation type="submission" date="2019-09" db="EMBL/GenBank/DDBJ databases">
        <title>Pimelobacter sp. isolated from Paulinella.</title>
        <authorList>
            <person name="Jeong S.E."/>
        </authorList>
    </citation>
    <scope>NUCLEOTIDE SEQUENCE [LARGE SCALE GENOMIC DNA]</scope>
    <source>
        <strain evidence="10 11">Pch-N</strain>
    </source>
</reference>
<dbReference type="InterPro" id="IPR027417">
    <property type="entry name" value="P-loop_NTPase"/>
</dbReference>
<keyword evidence="6 10" id="KW-0067">ATP-binding</keyword>
<dbReference type="PANTHER" id="PTHR43790">
    <property type="entry name" value="CARBOHYDRATE TRANSPORT ATP-BINDING PROTEIN MG119-RELATED"/>
    <property type="match status" value="1"/>
</dbReference>
<organism evidence="10 11">
    <name type="scientific">Nocardioides simplex</name>
    <name type="common">Arthrobacter simplex</name>
    <dbReference type="NCBI Taxonomy" id="2045"/>
    <lineage>
        <taxon>Bacteria</taxon>
        <taxon>Bacillati</taxon>
        <taxon>Actinomycetota</taxon>
        <taxon>Actinomycetes</taxon>
        <taxon>Propionibacteriales</taxon>
        <taxon>Nocardioidaceae</taxon>
        <taxon>Pimelobacter</taxon>
    </lineage>
</organism>
<feature type="domain" description="ABC transporter" evidence="9">
    <location>
        <begin position="265"/>
        <end position="511"/>
    </location>
</feature>
<dbReference type="SUPFAM" id="SSF52540">
    <property type="entry name" value="P-loop containing nucleoside triphosphate hydrolases"/>
    <property type="match status" value="2"/>
</dbReference>
<dbReference type="PANTHER" id="PTHR43790:SF9">
    <property type="entry name" value="GALACTOFURANOSE TRANSPORTER ATP-BINDING PROTEIN YTFR"/>
    <property type="match status" value="1"/>
</dbReference>
<proteinExistence type="predicted"/>
<evidence type="ECO:0000256" key="5">
    <source>
        <dbReference type="ARBA" id="ARBA00022741"/>
    </source>
</evidence>
<accession>A0A7J5DS04</accession>
<gene>
    <name evidence="10" type="ORF">F9L07_24015</name>
</gene>
<dbReference type="InterPro" id="IPR003593">
    <property type="entry name" value="AAA+_ATPase"/>
</dbReference>
<evidence type="ECO:0000313" key="10">
    <source>
        <dbReference type="EMBL" id="KAB2807767.1"/>
    </source>
</evidence>
<dbReference type="FunFam" id="3.40.50.300:FF:000127">
    <property type="entry name" value="Ribose import ATP-binding protein RbsA"/>
    <property type="match status" value="1"/>
</dbReference>
<evidence type="ECO:0000256" key="3">
    <source>
        <dbReference type="ARBA" id="ARBA00022475"/>
    </source>
</evidence>
<dbReference type="InterPro" id="IPR017871">
    <property type="entry name" value="ABC_transporter-like_CS"/>
</dbReference>
<keyword evidence="7" id="KW-1278">Translocase</keyword>
<dbReference type="AlphaFoldDB" id="A0A7J5DS04"/>
<keyword evidence="3" id="KW-1003">Cell membrane</keyword>
<evidence type="ECO:0000256" key="8">
    <source>
        <dbReference type="ARBA" id="ARBA00023136"/>
    </source>
</evidence>
<dbReference type="GO" id="GO:0005524">
    <property type="term" value="F:ATP binding"/>
    <property type="evidence" value="ECO:0007669"/>
    <property type="project" value="UniProtKB-KW"/>
</dbReference>
<dbReference type="RefSeq" id="WP_151582243.1">
    <property type="nucleotide sequence ID" value="NZ_WBVM01000004.1"/>
</dbReference>
<dbReference type="Proteomes" id="UP000449906">
    <property type="component" value="Unassembled WGS sequence"/>
</dbReference>
<dbReference type="PROSITE" id="PS00211">
    <property type="entry name" value="ABC_TRANSPORTER_1"/>
    <property type="match status" value="1"/>
</dbReference>
<evidence type="ECO:0000259" key="9">
    <source>
        <dbReference type="PROSITE" id="PS50893"/>
    </source>
</evidence>
<dbReference type="PROSITE" id="PS50893">
    <property type="entry name" value="ABC_TRANSPORTER_2"/>
    <property type="match status" value="2"/>
</dbReference>
<keyword evidence="8" id="KW-0472">Membrane</keyword>
<dbReference type="GO" id="GO:0005886">
    <property type="term" value="C:plasma membrane"/>
    <property type="evidence" value="ECO:0007669"/>
    <property type="project" value="UniProtKB-SubCell"/>
</dbReference>
<dbReference type="CDD" id="cd03216">
    <property type="entry name" value="ABC_Carb_Monos_I"/>
    <property type="match status" value="1"/>
</dbReference>
<evidence type="ECO:0000256" key="2">
    <source>
        <dbReference type="ARBA" id="ARBA00022448"/>
    </source>
</evidence>
<dbReference type="CDD" id="cd03215">
    <property type="entry name" value="ABC_Carb_Monos_II"/>
    <property type="match status" value="1"/>
</dbReference>
<evidence type="ECO:0000256" key="6">
    <source>
        <dbReference type="ARBA" id="ARBA00022840"/>
    </source>
</evidence>